<feature type="domain" description="Malectin" evidence="8">
    <location>
        <begin position="298"/>
        <end position="435"/>
    </location>
</feature>
<dbReference type="Proteomes" id="UP000309788">
    <property type="component" value="Unassembled WGS sequence"/>
</dbReference>
<proteinExistence type="predicted"/>
<keyword evidence="4 6" id="KW-0732">Signal</keyword>
<evidence type="ECO:0000259" key="9">
    <source>
        <dbReference type="Pfam" id="PF18962"/>
    </source>
</evidence>
<dbReference type="InterPro" id="IPR055372">
    <property type="entry name" value="CBM96"/>
</dbReference>
<dbReference type="InterPro" id="IPR036941">
    <property type="entry name" value="Rcpt_L-dom_sf"/>
</dbReference>
<dbReference type="Pfam" id="PF11721">
    <property type="entry name" value="Malectin"/>
    <property type="match status" value="1"/>
</dbReference>
<feature type="domain" description="Carbohydrate-binding module family 96" evidence="10">
    <location>
        <begin position="453"/>
        <end position="618"/>
    </location>
</feature>
<dbReference type="Gene3D" id="2.60.120.430">
    <property type="entry name" value="Galactose-binding lectin"/>
    <property type="match status" value="1"/>
</dbReference>
<dbReference type="GO" id="GO:0030313">
    <property type="term" value="C:cell envelope"/>
    <property type="evidence" value="ECO:0007669"/>
    <property type="project" value="UniProtKB-SubCell"/>
</dbReference>
<evidence type="ECO:0000256" key="1">
    <source>
        <dbReference type="ARBA" id="ARBA00004191"/>
    </source>
</evidence>
<evidence type="ECO:0000256" key="2">
    <source>
        <dbReference type="ARBA" id="ARBA00022512"/>
    </source>
</evidence>
<evidence type="ECO:0000259" key="7">
    <source>
        <dbReference type="Pfam" id="PF01030"/>
    </source>
</evidence>
<keyword evidence="5" id="KW-0325">Glycoprotein</keyword>
<gene>
    <name evidence="11" type="ORF">FEM55_02480</name>
</gene>
<comment type="subcellular location">
    <subcellularLocation>
        <location evidence="1">Secreted</location>
        <location evidence="1">Cell wall</location>
    </subcellularLocation>
</comment>
<dbReference type="GO" id="GO:0005576">
    <property type="term" value="C:extracellular region"/>
    <property type="evidence" value="ECO:0007669"/>
    <property type="project" value="UniProtKB-SubCell"/>
</dbReference>
<evidence type="ECO:0000256" key="6">
    <source>
        <dbReference type="SAM" id="SignalP"/>
    </source>
</evidence>
<dbReference type="Pfam" id="PF24517">
    <property type="entry name" value="CBM96"/>
    <property type="match status" value="1"/>
</dbReference>
<dbReference type="PANTHER" id="PTHR31018">
    <property type="entry name" value="SPORULATION-SPECIFIC PROTEIN-RELATED"/>
    <property type="match status" value="1"/>
</dbReference>
<dbReference type="InterPro" id="IPR008979">
    <property type="entry name" value="Galactose-bd-like_sf"/>
</dbReference>
<feature type="signal peptide" evidence="6">
    <location>
        <begin position="1"/>
        <end position="20"/>
    </location>
</feature>
<keyword evidence="12" id="KW-1185">Reference proteome</keyword>
<feature type="domain" description="Receptor L-domain" evidence="7">
    <location>
        <begin position="43"/>
        <end position="132"/>
    </location>
</feature>
<dbReference type="InterPro" id="IPR026444">
    <property type="entry name" value="Secre_tail"/>
</dbReference>
<sequence length="727" mass="77627">MKKILQFVFLLAFATIPAWSQTCSVPVLTTQADVDNFSSNYPGCTVVNGDLQITSPTVTNLDGLRNVTRITGTLKIHQNPNLTSIAGLTSLKQIDARLSIEDNDKLLTLNGLEHLISPIRGVTVSNNEKLTSIAALAGITRIQGSLSIGGNPALTTLNGLHNVTRVFQSLGIGSNNTLKDLTGLKRLRQVDWSLSIANNKILKNLNGLERLESFSGPLYITGNSALTSIAELAQVKGPATTNFSIDATITNNPLLSDCAIKVVCESIAFVQATISGNAAGCATTEEVRTSQLCTPQTLVRINAGGPAFTTATQKLFVPDQYYAGIDRTSSIASGDILNTTNDVLYRSGRSSPSFSYNIPVVNDQVNVILHFAEIYFGAPGKKGGAKSRQFHVNIEGSRKLTNYDIFAEAGGALRAVQATIPVTVTDGVLNIDFLSGAADIPRVSAIEVVASPTLIPVDNAIVNLGLWSYNTYLKSDSLIVSQVPSTGNPNLNFRSYLKFQLPAGKAAITSAKLRIYGHNSENNKSIAIHAYGINDDSWAEGTIKGDNAPAASTPSLGSVIVNDVYKYYEIDVTSYVNAQRQSGDGIVSLLLNNPDSQSTWVSFASRRAGSNPPQLIYQTLPVVISNTREGLKEISTALETEPEMSSVYPNPVGKQFTVQLSGKHSEDITLDLLNNAGQSYPVATARKAIAGQKAEVDISGLSLSSGIYLLKIKSEATTEVIKLLVTQ</sequence>
<dbReference type="NCBIfam" id="NF033679">
    <property type="entry name" value="DNRLRE_dom"/>
    <property type="match status" value="1"/>
</dbReference>
<evidence type="ECO:0000313" key="12">
    <source>
        <dbReference type="Proteomes" id="UP000309788"/>
    </source>
</evidence>
<dbReference type="OrthoDB" id="917318at2"/>
<dbReference type="SUPFAM" id="SSF49785">
    <property type="entry name" value="Galactose-binding domain-like"/>
    <property type="match status" value="1"/>
</dbReference>
<dbReference type="RefSeq" id="WP_138279727.1">
    <property type="nucleotide sequence ID" value="NZ_BMGE01000001.1"/>
</dbReference>
<dbReference type="EMBL" id="VCEI01000011">
    <property type="protein sequence ID" value="TLU96033.1"/>
    <property type="molecule type" value="Genomic_DNA"/>
</dbReference>
<evidence type="ECO:0000256" key="5">
    <source>
        <dbReference type="ARBA" id="ARBA00023180"/>
    </source>
</evidence>
<name>A0A5R9KIH9_9BACT</name>
<evidence type="ECO:0000259" key="10">
    <source>
        <dbReference type="Pfam" id="PF24517"/>
    </source>
</evidence>
<evidence type="ECO:0000259" key="8">
    <source>
        <dbReference type="Pfam" id="PF11721"/>
    </source>
</evidence>
<dbReference type="Pfam" id="PF18962">
    <property type="entry name" value="Por_Secre_tail"/>
    <property type="match status" value="1"/>
</dbReference>
<feature type="chain" id="PRO_5024301791" evidence="6">
    <location>
        <begin position="21"/>
        <end position="727"/>
    </location>
</feature>
<dbReference type="InterPro" id="IPR021720">
    <property type="entry name" value="Malectin_dom"/>
</dbReference>
<dbReference type="InterPro" id="IPR000494">
    <property type="entry name" value="Rcpt_L-dom"/>
</dbReference>
<dbReference type="SUPFAM" id="SSF52058">
    <property type="entry name" value="L domain-like"/>
    <property type="match status" value="2"/>
</dbReference>
<evidence type="ECO:0000313" key="11">
    <source>
        <dbReference type="EMBL" id="TLU96033.1"/>
    </source>
</evidence>
<comment type="caution">
    <text evidence="11">The sequence shown here is derived from an EMBL/GenBank/DDBJ whole genome shotgun (WGS) entry which is preliminary data.</text>
</comment>
<evidence type="ECO:0000256" key="3">
    <source>
        <dbReference type="ARBA" id="ARBA00022525"/>
    </source>
</evidence>
<evidence type="ECO:0000256" key="4">
    <source>
        <dbReference type="ARBA" id="ARBA00022729"/>
    </source>
</evidence>
<keyword evidence="2" id="KW-0134">Cell wall</keyword>
<dbReference type="PANTHER" id="PTHR31018:SF3">
    <property type="entry name" value="RECEPTOR PROTEIN-TYROSINE KINASE"/>
    <property type="match status" value="1"/>
</dbReference>
<feature type="domain" description="Secretion system C-terminal sorting" evidence="9">
    <location>
        <begin position="647"/>
        <end position="724"/>
    </location>
</feature>
<dbReference type="InterPro" id="IPR051648">
    <property type="entry name" value="CWI-Assembly_Regulator"/>
</dbReference>
<reference evidence="11 12" key="1">
    <citation type="submission" date="2019-05" db="EMBL/GenBank/DDBJ databases">
        <authorList>
            <person name="Qu J.-H."/>
        </authorList>
    </citation>
    <scope>NUCLEOTIDE SEQUENCE [LARGE SCALE GENOMIC DNA]</scope>
    <source>
        <strain evidence="11 12">Z12</strain>
    </source>
</reference>
<dbReference type="AlphaFoldDB" id="A0A5R9KIH9"/>
<keyword evidence="3" id="KW-0964">Secreted</keyword>
<dbReference type="Pfam" id="PF01030">
    <property type="entry name" value="Recep_L_domain"/>
    <property type="match status" value="1"/>
</dbReference>
<protein>
    <submittedName>
        <fullName evidence="11">DNRLRE domain-containing protein</fullName>
    </submittedName>
</protein>
<dbReference type="NCBIfam" id="TIGR04183">
    <property type="entry name" value="Por_Secre_tail"/>
    <property type="match status" value="1"/>
</dbReference>
<accession>A0A5R9KIH9</accession>
<organism evidence="11 12">
    <name type="scientific">Dyadobacter sediminis</name>
    <dbReference type="NCBI Taxonomy" id="1493691"/>
    <lineage>
        <taxon>Bacteria</taxon>
        <taxon>Pseudomonadati</taxon>
        <taxon>Bacteroidota</taxon>
        <taxon>Cytophagia</taxon>
        <taxon>Cytophagales</taxon>
        <taxon>Spirosomataceae</taxon>
        <taxon>Dyadobacter</taxon>
    </lineage>
</organism>
<dbReference type="Gene3D" id="3.80.20.20">
    <property type="entry name" value="Receptor L-domain"/>
    <property type="match status" value="2"/>
</dbReference>